<proteinExistence type="predicted"/>
<gene>
    <name evidence="3" type="ORF">HINF_LOCUS10511</name>
    <name evidence="2" type="ORF">HINF_LOCUS65072</name>
</gene>
<comment type="caution">
    <text evidence="2">The sequence shown here is derived from an EMBL/GenBank/DDBJ whole genome shotgun (WGS) entry which is preliminary data.</text>
</comment>
<keyword evidence="1" id="KW-1133">Transmembrane helix</keyword>
<dbReference type="Proteomes" id="UP001642409">
    <property type="component" value="Unassembled WGS sequence"/>
</dbReference>
<feature type="transmembrane region" description="Helical" evidence="1">
    <location>
        <begin position="357"/>
        <end position="381"/>
    </location>
</feature>
<keyword evidence="1" id="KW-0472">Membrane</keyword>
<evidence type="ECO:0000256" key="1">
    <source>
        <dbReference type="SAM" id="Phobius"/>
    </source>
</evidence>
<keyword evidence="4" id="KW-1185">Reference proteome</keyword>
<evidence type="ECO:0000313" key="3">
    <source>
        <dbReference type="EMBL" id="CAL5988710.1"/>
    </source>
</evidence>
<evidence type="ECO:0000313" key="4">
    <source>
        <dbReference type="Proteomes" id="UP001642409"/>
    </source>
</evidence>
<dbReference type="EMBL" id="CAXDID020000022">
    <property type="protein sequence ID" value="CAL5988710.1"/>
    <property type="molecule type" value="Genomic_DNA"/>
</dbReference>
<organism evidence="2">
    <name type="scientific">Hexamita inflata</name>
    <dbReference type="NCBI Taxonomy" id="28002"/>
    <lineage>
        <taxon>Eukaryota</taxon>
        <taxon>Metamonada</taxon>
        <taxon>Diplomonadida</taxon>
        <taxon>Hexamitidae</taxon>
        <taxon>Hexamitinae</taxon>
        <taxon>Hexamita</taxon>
    </lineage>
</organism>
<dbReference type="AlphaFoldDB" id="A0AA86V5U4"/>
<accession>A0AA86V5U4</accession>
<name>A0AA86V5U4_9EUKA</name>
<protein>
    <submittedName>
        <fullName evidence="2">Uncharacterized protein</fullName>
    </submittedName>
</protein>
<evidence type="ECO:0000313" key="2">
    <source>
        <dbReference type="EMBL" id="CAI9977427.1"/>
    </source>
</evidence>
<sequence length="406" mass="46884">MFVTIVMNLEIWQDSIYIKEFNHSTSKDFTNAYADVLKKHKNDVVSFVNNMRKWHPTIKYDLPVCNEICQIFVNITNLTSDLFNLYNAYIQSVIDPMMAFHNDKKSILYGYSLSVNSKYPYANEVYNYFKVVNVQYSSFNLNNEYVALSVAGFEGFFYLKHMSQHQLVGVTADYGDVIEELPTYNEFVFVNTLNQIQAATDLTQYKYQTICAALLSLVSARNIFLDTIQSLRFPVNYIVAYTNYGTQYLGFFSNIVNRYVRYENSNSSIVQSSIRFDSDERITKMEIILNKLNSNCSLKQFYEALEVFPFRNQFSTVLSAHKTDSGIDYVEQCSSIIEKDEVVDCVNENKDKPNNTWWIILVSCVAGVIVIVVVVTACFICRKKKNIINISICDDHPSEQVQTYII</sequence>
<reference evidence="2" key="1">
    <citation type="submission" date="2023-06" db="EMBL/GenBank/DDBJ databases">
        <authorList>
            <person name="Kurt Z."/>
        </authorList>
    </citation>
    <scope>NUCLEOTIDE SEQUENCE</scope>
</reference>
<reference evidence="3 4" key="2">
    <citation type="submission" date="2024-07" db="EMBL/GenBank/DDBJ databases">
        <authorList>
            <person name="Akdeniz Z."/>
        </authorList>
    </citation>
    <scope>NUCLEOTIDE SEQUENCE [LARGE SCALE GENOMIC DNA]</scope>
</reference>
<dbReference type="EMBL" id="CATOUU010001177">
    <property type="protein sequence ID" value="CAI9977427.1"/>
    <property type="molecule type" value="Genomic_DNA"/>
</dbReference>
<keyword evidence="1" id="KW-0812">Transmembrane</keyword>